<accession>A0A1C7YXZ5</accession>
<evidence type="ECO:0000313" key="2">
    <source>
        <dbReference type="Proteomes" id="UP000093104"/>
    </source>
</evidence>
<gene>
    <name evidence="1" type="ORF">AFK24_29185</name>
</gene>
<dbReference type="EMBL" id="LGSI01000074">
    <property type="protein sequence ID" value="OCR21627.1"/>
    <property type="molecule type" value="Genomic_DNA"/>
</dbReference>
<protein>
    <submittedName>
        <fullName evidence="1">Uncharacterized protein</fullName>
    </submittedName>
</protein>
<dbReference type="AlphaFoldDB" id="A0A1C7YXZ5"/>
<dbReference type="Proteomes" id="UP000093104">
    <property type="component" value="Unassembled WGS sequence"/>
</dbReference>
<evidence type="ECO:0000313" key="1">
    <source>
        <dbReference type="EMBL" id="OCR21627.1"/>
    </source>
</evidence>
<name>A0A1C7YXZ5_PSESX</name>
<comment type="caution">
    <text evidence="1">The sequence shown here is derived from an EMBL/GenBank/DDBJ whole genome shotgun (WGS) entry which is preliminary data.</text>
</comment>
<reference evidence="1 2" key="1">
    <citation type="submission" date="2015-07" db="EMBL/GenBank/DDBJ databases">
        <title>Draft genome sequence of a diazotrophic, plant growth-promoting rhizobacterium of the Pseudomonas syringae complex.</title>
        <authorList>
            <person name="Patten C.L."/>
            <person name="Jeong H."/>
        </authorList>
    </citation>
    <scope>NUCLEOTIDE SEQUENCE [LARGE SCALE GENOMIC DNA]</scope>
    <source>
        <strain evidence="1 2">GR12-2</strain>
    </source>
</reference>
<organism evidence="1 2">
    <name type="scientific">Pseudomonas syringae</name>
    <dbReference type="NCBI Taxonomy" id="317"/>
    <lineage>
        <taxon>Bacteria</taxon>
        <taxon>Pseudomonadati</taxon>
        <taxon>Pseudomonadota</taxon>
        <taxon>Gammaproteobacteria</taxon>
        <taxon>Pseudomonadales</taxon>
        <taxon>Pseudomonadaceae</taxon>
        <taxon>Pseudomonas</taxon>
    </lineage>
</organism>
<sequence length="128" mass="14402">MPWSGFYGLFTLVVQPGQNGSIDTSQRKATYVTDHMIREMGCDDIVINEAHQEWDFPRASTTLSTKDRRTTLAEILELPTVWIPHSYPACSQHAANEHLLGSVAREALQLMAGVLWDLGDDFERLNAQ</sequence>
<proteinExistence type="predicted"/>